<dbReference type="GeneID" id="5482732"/>
<sequence>MSYMVPWLVNVNTGIILFFISDCDLFYYCYLDRSRVLSSNVILAFSHCRNYGGITSKPHSDKETLLTYIIIKVVQKICLSRIYSPTKDVEGPSDRSLLCKSWYPLKAQLNQGHSRCFQIFLIGFLANTSP</sequence>
<organism evidence="1 2">
    <name type="scientific">Sclerotinia sclerotiorum (strain ATCC 18683 / 1980 / Ss-1)</name>
    <name type="common">White mold</name>
    <name type="synonym">Whetzelinia sclerotiorum</name>
    <dbReference type="NCBI Taxonomy" id="665079"/>
    <lineage>
        <taxon>Eukaryota</taxon>
        <taxon>Fungi</taxon>
        <taxon>Dikarya</taxon>
        <taxon>Ascomycota</taxon>
        <taxon>Pezizomycotina</taxon>
        <taxon>Leotiomycetes</taxon>
        <taxon>Helotiales</taxon>
        <taxon>Sclerotiniaceae</taxon>
        <taxon>Sclerotinia</taxon>
    </lineage>
</organism>
<dbReference type="HOGENOM" id="CLU_1939410_0_0_1"/>
<proteinExistence type="predicted"/>
<dbReference type="RefSeq" id="XP_001586667.1">
    <property type="nucleotide sequence ID" value="XM_001586617.1"/>
</dbReference>
<dbReference type="KEGG" id="ssl:SS1G_12654"/>
<protein>
    <submittedName>
        <fullName evidence="1">Uncharacterized protein</fullName>
    </submittedName>
</protein>
<dbReference type="Proteomes" id="UP000001312">
    <property type="component" value="Unassembled WGS sequence"/>
</dbReference>
<evidence type="ECO:0000313" key="1">
    <source>
        <dbReference type="EMBL" id="EDN97800.1"/>
    </source>
</evidence>
<dbReference type="AlphaFoldDB" id="A7F4X9"/>
<keyword evidence="2" id="KW-1185">Reference proteome</keyword>
<name>A7F4X9_SCLS1</name>
<gene>
    <name evidence="1" type="ORF">SS1G_12654</name>
</gene>
<dbReference type="InParanoid" id="A7F4X9"/>
<reference evidence="2" key="1">
    <citation type="journal article" date="2011" name="PLoS Genet.">
        <title>Genomic analysis of the necrotrophic fungal pathogens Sclerotinia sclerotiorum and Botrytis cinerea.</title>
        <authorList>
            <person name="Amselem J."/>
            <person name="Cuomo C.A."/>
            <person name="van Kan J.A."/>
            <person name="Viaud M."/>
            <person name="Benito E.P."/>
            <person name="Couloux A."/>
            <person name="Coutinho P.M."/>
            <person name="de Vries R.P."/>
            <person name="Dyer P.S."/>
            <person name="Fillinger S."/>
            <person name="Fournier E."/>
            <person name="Gout L."/>
            <person name="Hahn M."/>
            <person name="Kohn L."/>
            <person name="Lapalu N."/>
            <person name="Plummer K.M."/>
            <person name="Pradier J.M."/>
            <person name="Quevillon E."/>
            <person name="Sharon A."/>
            <person name="Simon A."/>
            <person name="ten Have A."/>
            <person name="Tudzynski B."/>
            <person name="Tudzynski P."/>
            <person name="Wincker P."/>
            <person name="Andrew M."/>
            <person name="Anthouard V."/>
            <person name="Beever R.E."/>
            <person name="Beffa R."/>
            <person name="Benoit I."/>
            <person name="Bouzid O."/>
            <person name="Brault B."/>
            <person name="Chen Z."/>
            <person name="Choquer M."/>
            <person name="Collemare J."/>
            <person name="Cotton P."/>
            <person name="Danchin E.G."/>
            <person name="Da Silva C."/>
            <person name="Gautier A."/>
            <person name="Giraud C."/>
            <person name="Giraud T."/>
            <person name="Gonzalez C."/>
            <person name="Grossetete S."/>
            <person name="Guldener U."/>
            <person name="Henrissat B."/>
            <person name="Howlett B.J."/>
            <person name="Kodira C."/>
            <person name="Kretschmer M."/>
            <person name="Lappartient A."/>
            <person name="Leroch M."/>
            <person name="Levis C."/>
            <person name="Mauceli E."/>
            <person name="Neuveglise C."/>
            <person name="Oeser B."/>
            <person name="Pearson M."/>
            <person name="Poulain J."/>
            <person name="Poussereau N."/>
            <person name="Quesneville H."/>
            <person name="Rascle C."/>
            <person name="Schumacher J."/>
            <person name="Segurens B."/>
            <person name="Sexton A."/>
            <person name="Silva E."/>
            <person name="Sirven C."/>
            <person name="Soanes D.M."/>
            <person name="Talbot N.J."/>
            <person name="Templeton M."/>
            <person name="Yandava C."/>
            <person name="Yarden O."/>
            <person name="Zeng Q."/>
            <person name="Rollins J.A."/>
            <person name="Lebrun M.H."/>
            <person name="Dickman M."/>
        </authorList>
    </citation>
    <scope>NUCLEOTIDE SEQUENCE [LARGE SCALE GENOMIC DNA]</scope>
    <source>
        <strain evidence="2">ATCC 18683 / 1980 / Ss-1</strain>
    </source>
</reference>
<dbReference type="EMBL" id="CH476641">
    <property type="protein sequence ID" value="EDN97800.1"/>
    <property type="molecule type" value="Genomic_DNA"/>
</dbReference>
<accession>A7F4X9</accession>
<evidence type="ECO:0000313" key="2">
    <source>
        <dbReference type="Proteomes" id="UP000001312"/>
    </source>
</evidence>